<feature type="region of interest" description="Disordered" evidence="7">
    <location>
        <begin position="268"/>
        <end position="288"/>
    </location>
</feature>
<reference evidence="9 10" key="2">
    <citation type="journal article" date="2014" name="BMC Genomics">
        <title>An improved genome of the model marine alga Ostreococcus tauri unfolds by assessing Illumina de novo assemblies.</title>
        <authorList>
            <person name="Blanc-Mathieu R."/>
            <person name="Verhelst B."/>
            <person name="Derelle E."/>
            <person name="Rombauts S."/>
            <person name="Bouget F.Y."/>
            <person name="Carre I."/>
            <person name="Chateau A."/>
            <person name="Eyre-Walker A."/>
            <person name="Grimsley N."/>
            <person name="Moreau H."/>
            <person name="Piegu B."/>
            <person name="Rivals E."/>
            <person name="Schackwitz W."/>
            <person name="Van de Peer Y."/>
            <person name="Piganeau G."/>
        </authorList>
    </citation>
    <scope>NUCLEOTIDE SEQUENCE [LARGE SCALE GENOMIC DNA]</scope>
    <source>
        <strain evidence="10">OTTH 0595 / CCAP 157/2 / RCC745</strain>
    </source>
</reference>
<dbReference type="FunCoup" id="A0A090M4T0">
    <property type="interactions" value="255"/>
</dbReference>
<dbReference type="GO" id="GO:0003700">
    <property type="term" value="F:DNA-binding transcription factor activity"/>
    <property type="evidence" value="ECO:0007669"/>
    <property type="project" value="InterPro"/>
</dbReference>
<dbReference type="KEGG" id="ota:OT_ostta03g02740"/>
<keyword evidence="6" id="KW-0539">Nucleus</keyword>
<accession>A0A090M4T0</accession>
<dbReference type="GeneID" id="9832967"/>
<keyword evidence="3" id="KW-0805">Transcription regulation</keyword>
<dbReference type="AlphaFoldDB" id="A0A090M4T0"/>
<evidence type="ECO:0000313" key="10">
    <source>
        <dbReference type="Proteomes" id="UP000009170"/>
    </source>
</evidence>
<feature type="region of interest" description="Disordered" evidence="7">
    <location>
        <begin position="152"/>
        <end position="201"/>
    </location>
</feature>
<sequence>MTPSTRPSTPDLTTTEVTMLASARTTPEMKKKTRDRERAVVSEDERNSKIFFDELPTPSTSEARAEASEKPVGWTSGSDCTDTPWEDGESAAAVEVAAMDSFLENLVDLPVDGLVGDAGFLEDCFGALSGEERSQQELSACGLVKNGERWEDGASSSRATASGKDVTPTALGETEEERRKRLDRNRESAQNSRARKKEYVSDLEKRARALEQQNMELQTMVINLTNENHALRVNLQSAGYSVPAMMVPCVYQTMTPKIPLPPMNVQDTELTDPPSPVPLEKKPAKRRRQTVVASATAAMLGVMSVVGLVSRDAAPTNRVPEHSVSRRLLALSGSPVEEHLVKVGINVTSLREEMVKNDDERSFALPDSTSSGEVSLWGDITSDGRVVNVLKPTDAKDPWFSAFNAAGMQNHVNLLSRVSCTELFKFTGANEGGVVAAREAETSAWKDEESRQKMERKKYTGAIPMLSGKENSTSFSDGGHEEIDGNSLVSVLLPPPIEGVMQQLSKLFVVTYNKRTADYTTHSCLMPQPMTTAHRHM</sequence>
<dbReference type="Pfam" id="PF00170">
    <property type="entry name" value="bZIP_1"/>
    <property type="match status" value="1"/>
</dbReference>
<feature type="compositionally biased region" description="Polar residues" evidence="7">
    <location>
        <begin position="1"/>
        <end position="17"/>
    </location>
</feature>
<dbReference type="PANTHER" id="PTHR47416:SF8">
    <property type="entry name" value="BASIC-LEUCINE ZIPPER TRANSCRIPTION FACTOR E-RELATED"/>
    <property type="match status" value="1"/>
</dbReference>
<feature type="domain" description="BZIP" evidence="8">
    <location>
        <begin position="175"/>
        <end position="238"/>
    </location>
</feature>
<dbReference type="GO" id="GO:0003677">
    <property type="term" value="F:DNA binding"/>
    <property type="evidence" value="ECO:0007669"/>
    <property type="project" value="UniProtKB-KW"/>
</dbReference>
<dbReference type="InParanoid" id="A0A090M4T0"/>
<dbReference type="SUPFAM" id="SSF57959">
    <property type="entry name" value="Leucine zipper domain"/>
    <property type="match status" value="1"/>
</dbReference>
<feature type="region of interest" description="Disordered" evidence="7">
    <location>
        <begin position="1"/>
        <end position="86"/>
    </location>
</feature>
<evidence type="ECO:0000313" key="9">
    <source>
        <dbReference type="EMBL" id="CEF97129.1"/>
    </source>
</evidence>
<dbReference type="InterPro" id="IPR004827">
    <property type="entry name" value="bZIP"/>
</dbReference>
<dbReference type="OrthoDB" id="674948at2759"/>
<evidence type="ECO:0000256" key="4">
    <source>
        <dbReference type="ARBA" id="ARBA00023125"/>
    </source>
</evidence>
<evidence type="ECO:0000256" key="5">
    <source>
        <dbReference type="ARBA" id="ARBA00023163"/>
    </source>
</evidence>
<dbReference type="InterPro" id="IPR046347">
    <property type="entry name" value="bZIP_sf"/>
</dbReference>
<protein>
    <submittedName>
        <fullName evidence="9">Basic-leucine zipper domain</fullName>
    </submittedName>
</protein>
<feature type="compositionally biased region" description="Basic and acidic residues" evidence="7">
    <location>
        <begin position="176"/>
        <end position="187"/>
    </location>
</feature>
<dbReference type="GO" id="GO:0005634">
    <property type="term" value="C:nucleus"/>
    <property type="evidence" value="ECO:0007669"/>
    <property type="project" value="UniProtKB-SubCell"/>
</dbReference>
<proteinExistence type="inferred from homology"/>
<comment type="caution">
    <text evidence="9">The sequence shown here is derived from an EMBL/GenBank/DDBJ whole genome shotgun (WGS) entry which is preliminary data.</text>
</comment>
<dbReference type="PANTHER" id="PTHR47416">
    <property type="entry name" value="BASIC-LEUCINE ZIPPER TRANSCRIPTION FACTOR F-RELATED"/>
    <property type="match status" value="1"/>
</dbReference>
<evidence type="ECO:0000256" key="6">
    <source>
        <dbReference type="ARBA" id="ARBA00023242"/>
    </source>
</evidence>
<name>A0A090M4T0_OSTTA</name>
<comment type="similarity">
    <text evidence="2">Belongs to the bZIP family.</text>
</comment>
<dbReference type="SMART" id="SM00338">
    <property type="entry name" value="BRLZ"/>
    <property type="match status" value="1"/>
</dbReference>
<dbReference type="RefSeq" id="XP_003078183.2">
    <property type="nucleotide sequence ID" value="XM_003078135.2"/>
</dbReference>
<evidence type="ECO:0000256" key="1">
    <source>
        <dbReference type="ARBA" id="ARBA00004123"/>
    </source>
</evidence>
<gene>
    <name evidence="9" type="ORF">OT_ostta03g02740</name>
</gene>
<evidence type="ECO:0000259" key="8">
    <source>
        <dbReference type="PROSITE" id="PS50217"/>
    </source>
</evidence>
<keyword evidence="4" id="KW-0238">DNA-binding</keyword>
<evidence type="ECO:0000256" key="3">
    <source>
        <dbReference type="ARBA" id="ARBA00023015"/>
    </source>
</evidence>
<dbReference type="EMBL" id="CAID01000003">
    <property type="protein sequence ID" value="CEF97129.1"/>
    <property type="molecule type" value="Genomic_DNA"/>
</dbReference>
<comment type="subcellular location">
    <subcellularLocation>
        <location evidence="1">Nucleus</location>
    </subcellularLocation>
</comment>
<reference evidence="10" key="1">
    <citation type="journal article" date="2006" name="Proc. Natl. Acad. Sci. U.S.A.">
        <title>Genome analysis of the smallest free-living eukaryote Ostreococcus tauri unveils many unique features.</title>
        <authorList>
            <person name="Derelle E."/>
            <person name="Ferraz C."/>
            <person name="Rombauts S."/>
            <person name="Rouze P."/>
            <person name="Worden A.Z."/>
            <person name="Robbens S."/>
            <person name="Partensky F."/>
            <person name="Degroeve S."/>
            <person name="Echeynie S."/>
            <person name="Cooke R."/>
            <person name="Saeys Y."/>
            <person name="Wuyts J."/>
            <person name="Jabbari K."/>
            <person name="Bowler C."/>
            <person name="Panaud O."/>
            <person name="Piegu B."/>
            <person name="Ball S.G."/>
            <person name="Ral J.-P."/>
            <person name="Bouget F.-Y."/>
            <person name="Piganeau G."/>
            <person name="De Baets B."/>
            <person name="Picard A."/>
            <person name="Delseny M."/>
            <person name="Demaille J."/>
            <person name="Van de Peer Y."/>
            <person name="Moreau H."/>
        </authorList>
    </citation>
    <scope>NUCLEOTIDE SEQUENCE [LARGE SCALE GENOMIC DNA]</scope>
    <source>
        <strain evidence="10">OTTH 0595 / CCAP 157/2 / RCC745</strain>
    </source>
</reference>
<dbReference type="Gene3D" id="1.20.5.170">
    <property type="match status" value="1"/>
</dbReference>
<organism evidence="9 10">
    <name type="scientific">Ostreococcus tauri</name>
    <name type="common">Marine green alga</name>
    <dbReference type="NCBI Taxonomy" id="70448"/>
    <lineage>
        <taxon>Eukaryota</taxon>
        <taxon>Viridiplantae</taxon>
        <taxon>Chlorophyta</taxon>
        <taxon>Mamiellophyceae</taxon>
        <taxon>Mamiellales</taxon>
        <taxon>Bathycoccaceae</taxon>
        <taxon>Ostreococcus</taxon>
    </lineage>
</organism>
<feature type="compositionally biased region" description="Basic and acidic residues" evidence="7">
    <location>
        <begin position="27"/>
        <end position="52"/>
    </location>
</feature>
<keyword evidence="10" id="KW-1185">Reference proteome</keyword>
<dbReference type="PROSITE" id="PS00036">
    <property type="entry name" value="BZIP_BASIC"/>
    <property type="match status" value="1"/>
</dbReference>
<dbReference type="Proteomes" id="UP000009170">
    <property type="component" value="Unassembled WGS sequence"/>
</dbReference>
<dbReference type="CDD" id="cd14704">
    <property type="entry name" value="bZIP_HY5-like"/>
    <property type="match status" value="1"/>
</dbReference>
<dbReference type="PROSITE" id="PS50217">
    <property type="entry name" value="BZIP"/>
    <property type="match status" value="1"/>
</dbReference>
<evidence type="ECO:0000256" key="7">
    <source>
        <dbReference type="SAM" id="MobiDB-lite"/>
    </source>
</evidence>
<evidence type="ECO:0000256" key="2">
    <source>
        <dbReference type="ARBA" id="ARBA00007163"/>
    </source>
</evidence>
<keyword evidence="5" id="KW-0804">Transcription</keyword>